<evidence type="ECO:0000256" key="12">
    <source>
        <dbReference type="SAM" id="SignalP"/>
    </source>
</evidence>
<dbReference type="GO" id="GO:0007166">
    <property type="term" value="P:cell surface receptor signaling pathway"/>
    <property type="evidence" value="ECO:0007669"/>
    <property type="project" value="TreeGrafter"/>
</dbReference>
<evidence type="ECO:0000256" key="1">
    <source>
        <dbReference type="ARBA" id="ARBA00004251"/>
    </source>
</evidence>
<feature type="chain" id="PRO_5017423868" description="Ig-like domain-containing protein" evidence="12">
    <location>
        <begin position="25"/>
        <end position="354"/>
    </location>
</feature>
<dbReference type="SUPFAM" id="SSF48726">
    <property type="entry name" value="Immunoglobulin"/>
    <property type="match status" value="3"/>
</dbReference>
<protein>
    <recommendedName>
        <fullName evidence="13">Ig-like domain-containing protein</fullName>
    </recommendedName>
</protein>
<dbReference type="PROSITE" id="PS50835">
    <property type="entry name" value="IG_LIKE"/>
    <property type="match status" value="2"/>
</dbReference>
<keyword evidence="2" id="KW-1003">Cell membrane</keyword>
<dbReference type="GO" id="GO:0009897">
    <property type="term" value="C:external side of plasma membrane"/>
    <property type="evidence" value="ECO:0007669"/>
    <property type="project" value="TreeGrafter"/>
</dbReference>
<dbReference type="InterPro" id="IPR007110">
    <property type="entry name" value="Ig-like_dom"/>
</dbReference>
<keyword evidence="10" id="KW-0393">Immunoglobulin domain</keyword>
<evidence type="ECO:0000313" key="14">
    <source>
        <dbReference type="Ensembl" id="ENSPNYP00000011425.1"/>
    </source>
</evidence>
<dbReference type="GO" id="GO:0031295">
    <property type="term" value="P:T cell costimulation"/>
    <property type="evidence" value="ECO:0007669"/>
    <property type="project" value="TreeGrafter"/>
</dbReference>
<dbReference type="SMART" id="SM00408">
    <property type="entry name" value="IGc2"/>
    <property type="match status" value="2"/>
</dbReference>
<dbReference type="InterPro" id="IPR013106">
    <property type="entry name" value="Ig_V-set"/>
</dbReference>
<dbReference type="GO" id="GO:0042102">
    <property type="term" value="P:positive regulation of T cell proliferation"/>
    <property type="evidence" value="ECO:0007669"/>
    <property type="project" value="TreeGrafter"/>
</dbReference>
<dbReference type="SMART" id="SM00409">
    <property type="entry name" value="IG"/>
    <property type="match status" value="2"/>
</dbReference>
<dbReference type="FunFam" id="2.60.40.10:FF:000142">
    <property type="entry name" value="V-set domain-containing T-cell activation inhibitor 1"/>
    <property type="match status" value="1"/>
</dbReference>
<evidence type="ECO:0000256" key="2">
    <source>
        <dbReference type="ARBA" id="ARBA00022475"/>
    </source>
</evidence>
<dbReference type="InterPro" id="IPR013151">
    <property type="entry name" value="Immunoglobulin_dom"/>
</dbReference>
<dbReference type="AlphaFoldDB" id="A0A3B4FLG4"/>
<comment type="subcellular location">
    <subcellularLocation>
        <location evidence="1">Cell membrane</location>
        <topology evidence="1">Single-pass type I membrane protein</topology>
    </subcellularLocation>
</comment>
<dbReference type="Pfam" id="PF00047">
    <property type="entry name" value="ig"/>
    <property type="match status" value="1"/>
</dbReference>
<dbReference type="STRING" id="303518.ENSPNYP00000011425"/>
<dbReference type="InterPro" id="IPR036179">
    <property type="entry name" value="Ig-like_dom_sf"/>
</dbReference>
<name>A0A3B4FLG4_9CICH</name>
<evidence type="ECO:0000256" key="7">
    <source>
        <dbReference type="ARBA" id="ARBA00023157"/>
    </source>
</evidence>
<feature type="domain" description="Ig-like" evidence="13">
    <location>
        <begin position="38"/>
        <end position="127"/>
    </location>
</feature>
<evidence type="ECO:0000256" key="10">
    <source>
        <dbReference type="ARBA" id="ARBA00023319"/>
    </source>
</evidence>
<dbReference type="Pfam" id="PF22705">
    <property type="entry name" value="C2-set_3"/>
    <property type="match status" value="1"/>
</dbReference>
<dbReference type="PANTHER" id="PTHR25466">
    <property type="entry name" value="T-LYMPHOCYTE ACTIVATION ANTIGEN"/>
    <property type="match status" value="1"/>
</dbReference>
<keyword evidence="5 11" id="KW-1133">Transmembrane helix</keyword>
<dbReference type="SMART" id="SM00406">
    <property type="entry name" value="IGv"/>
    <property type="match status" value="2"/>
</dbReference>
<dbReference type="GeneTree" id="ENSGT00940000163670"/>
<evidence type="ECO:0000256" key="3">
    <source>
        <dbReference type="ARBA" id="ARBA00022692"/>
    </source>
</evidence>
<dbReference type="Gene3D" id="2.60.40.10">
    <property type="entry name" value="Immunoglobulins"/>
    <property type="match status" value="3"/>
</dbReference>
<evidence type="ECO:0000256" key="6">
    <source>
        <dbReference type="ARBA" id="ARBA00023136"/>
    </source>
</evidence>
<evidence type="ECO:0000256" key="11">
    <source>
        <dbReference type="SAM" id="Phobius"/>
    </source>
</evidence>
<keyword evidence="8" id="KW-0675">Receptor</keyword>
<dbReference type="InterPro" id="IPR003598">
    <property type="entry name" value="Ig_sub2"/>
</dbReference>
<evidence type="ECO:0000256" key="4">
    <source>
        <dbReference type="ARBA" id="ARBA00022729"/>
    </source>
</evidence>
<keyword evidence="7" id="KW-1015">Disulfide bond</keyword>
<keyword evidence="3 11" id="KW-0812">Transmembrane</keyword>
<evidence type="ECO:0000259" key="13">
    <source>
        <dbReference type="PROSITE" id="PS50835"/>
    </source>
</evidence>
<keyword evidence="6 11" id="KW-0472">Membrane</keyword>
<dbReference type="GO" id="GO:0071222">
    <property type="term" value="P:cellular response to lipopolysaccharide"/>
    <property type="evidence" value="ECO:0007669"/>
    <property type="project" value="TreeGrafter"/>
</dbReference>
<evidence type="ECO:0000256" key="5">
    <source>
        <dbReference type="ARBA" id="ARBA00022989"/>
    </source>
</evidence>
<dbReference type="InterPro" id="IPR053896">
    <property type="entry name" value="BTN3A2-like_Ig-C"/>
</dbReference>
<dbReference type="GO" id="GO:0006955">
    <property type="term" value="P:immune response"/>
    <property type="evidence" value="ECO:0007669"/>
    <property type="project" value="TreeGrafter"/>
</dbReference>
<dbReference type="InterPro" id="IPR003599">
    <property type="entry name" value="Ig_sub"/>
</dbReference>
<dbReference type="GO" id="GO:0042130">
    <property type="term" value="P:negative regulation of T cell proliferation"/>
    <property type="evidence" value="ECO:0007669"/>
    <property type="project" value="TreeGrafter"/>
</dbReference>
<feature type="domain" description="Ig-like" evidence="13">
    <location>
        <begin position="163"/>
        <end position="304"/>
    </location>
</feature>
<reference evidence="14" key="1">
    <citation type="submission" date="2023-09" db="UniProtKB">
        <authorList>
            <consortium name="Ensembl"/>
        </authorList>
    </citation>
    <scope>IDENTIFICATION</scope>
</reference>
<organism evidence="14">
    <name type="scientific">Pundamilia nyererei</name>
    <dbReference type="NCBI Taxonomy" id="303518"/>
    <lineage>
        <taxon>Eukaryota</taxon>
        <taxon>Metazoa</taxon>
        <taxon>Chordata</taxon>
        <taxon>Craniata</taxon>
        <taxon>Vertebrata</taxon>
        <taxon>Euteleostomi</taxon>
        <taxon>Actinopterygii</taxon>
        <taxon>Neopterygii</taxon>
        <taxon>Teleostei</taxon>
        <taxon>Neoteleostei</taxon>
        <taxon>Acanthomorphata</taxon>
        <taxon>Ovalentaria</taxon>
        <taxon>Cichlomorphae</taxon>
        <taxon>Cichliformes</taxon>
        <taxon>Cichlidae</taxon>
        <taxon>African cichlids</taxon>
        <taxon>Pseudocrenilabrinae</taxon>
        <taxon>Haplochromini</taxon>
        <taxon>Pundamilia</taxon>
    </lineage>
</organism>
<evidence type="ECO:0000256" key="9">
    <source>
        <dbReference type="ARBA" id="ARBA00023180"/>
    </source>
</evidence>
<proteinExistence type="predicted"/>
<dbReference type="Pfam" id="PF07686">
    <property type="entry name" value="V-set"/>
    <property type="match status" value="1"/>
</dbReference>
<feature type="signal peptide" evidence="12">
    <location>
        <begin position="1"/>
        <end position="24"/>
    </location>
</feature>
<keyword evidence="4 12" id="KW-0732">Signal</keyword>
<evidence type="ECO:0000256" key="8">
    <source>
        <dbReference type="ARBA" id="ARBA00023170"/>
    </source>
</evidence>
<sequence>MIRVSCTMFLVVVEFLWLLRVSRADSQVSCIFMERCILPCSFHGSSEPVVHWFKTEGNLRVHSYYGDQDQLVIQHQRFRSRTSLFKDQVSRGNASLQLTEVNVQDEGRYQCYTSTISGNTEMFIILNVDAPVRKVDLQQVGQRITCSSEGIYPKPEITWSTSPSSSITNNKTTVHQTEQQLYNISSSLILPNSDMDLNYSCAVSTHRNRKSATFRQQGLVTESQSETIIHCSPSHTPVTNLIWRFDHSQIILTKTNSQYTVSEEWKQHVKDVSESGSLTLQDLSSDQEGTYTCELADAVEAKITNILVKINEGNSSNVGAIVGVVIAVIVVLGLLVTLLVLRNKQVKRHFTHSS</sequence>
<dbReference type="Ensembl" id="ENSPNYT00000011701.1">
    <property type="protein sequence ID" value="ENSPNYP00000011425.1"/>
    <property type="gene ID" value="ENSPNYG00000008679.1"/>
</dbReference>
<keyword evidence="9" id="KW-0325">Glycoprotein</keyword>
<dbReference type="InterPro" id="IPR051713">
    <property type="entry name" value="T-cell_Activation_Regulation"/>
</dbReference>
<accession>A0A3B4FLG4</accession>
<dbReference type="InterPro" id="IPR013783">
    <property type="entry name" value="Ig-like_fold"/>
</dbReference>
<feature type="transmembrane region" description="Helical" evidence="11">
    <location>
        <begin position="318"/>
        <end position="341"/>
    </location>
</feature>
<dbReference type="CDD" id="cd00096">
    <property type="entry name" value="Ig"/>
    <property type="match status" value="1"/>
</dbReference>
<dbReference type="PANTHER" id="PTHR25466:SF14">
    <property type="entry name" value="BUTYROPHILIN SUBFAMILY 2 MEMBER A2-LIKE-RELATED"/>
    <property type="match status" value="1"/>
</dbReference>